<keyword evidence="1" id="KW-0472">Membrane</keyword>
<name>A0A2H0W3W2_9BACT</name>
<dbReference type="Proteomes" id="UP000230935">
    <property type="component" value="Unassembled WGS sequence"/>
</dbReference>
<feature type="transmembrane region" description="Helical" evidence="1">
    <location>
        <begin position="29"/>
        <end position="51"/>
    </location>
</feature>
<feature type="transmembrane region" description="Helical" evidence="1">
    <location>
        <begin position="63"/>
        <end position="87"/>
    </location>
</feature>
<feature type="transmembrane region" description="Helical" evidence="1">
    <location>
        <begin position="151"/>
        <end position="169"/>
    </location>
</feature>
<evidence type="ECO:0000313" key="2">
    <source>
        <dbReference type="EMBL" id="PIS05221.1"/>
    </source>
</evidence>
<feature type="transmembrane region" description="Helical" evidence="1">
    <location>
        <begin position="181"/>
        <end position="201"/>
    </location>
</feature>
<keyword evidence="1" id="KW-0812">Transmembrane</keyword>
<evidence type="ECO:0000313" key="3">
    <source>
        <dbReference type="Proteomes" id="UP000230935"/>
    </source>
</evidence>
<proteinExistence type="predicted"/>
<feature type="transmembrane region" description="Helical" evidence="1">
    <location>
        <begin position="213"/>
        <end position="236"/>
    </location>
</feature>
<sequence>METIKPLAGAKITRNGNENQNALRISPKLLLSFFLIIPILAGVVLVDLFWLDGWVQSSLPNTLIGELFLIAVFLGTPHVVASFFSLADKEYFNFYKKNIFIAIFLAIFIFIAAFLAPALAAILSLIFSMYHILFQVEWISKSVLQNNDQRLRWWIWLLGGIFIFAYLLVFQNRIQIPDTFYKTIAVAPMVLIFLSLILSFVITKNNRSPYGAAYLLCIVALASFGYLFPLMGYAYFTVILVRVVHDLNSYTLYVTHDFNRNQTELKNIFFALFKHLKIPPYAILILASIAISYPLTQAAFLFGHNSYIAQTAIISLYWAHFFLERIIWHGNSLHRQYITIK</sequence>
<keyword evidence="1" id="KW-1133">Transmembrane helix</keyword>
<feature type="transmembrane region" description="Helical" evidence="1">
    <location>
        <begin position="99"/>
        <end position="131"/>
    </location>
</feature>
<comment type="caution">
    <text evidence="2">The sequence shown here is derived from an EMBL/GenBank/DDBJ whole genome shotgun (WGS) entry which is preliminary data.</text>
</comment>
<feature type="transmembrane region" description="Helical" evidence="1">
    <location>
        <begin position="307"/>
        <end position="328"/>
    </location>
</feature>
<organism evidence="2 3">
    <name type="scientific">Candidatus Buchananbacteria bacterium CG10_big_fil_rev_8_21_14_0_10_42_9</name>
    <dbReference type="NCBI Taxonomy" id="1974526"/>
    <lineage>
        <taxon>Bacteria</taxon>
        <taxon>Candidatus Buchananiibacteriota</taxon>
    </lineage>
</organism>
<evidence type="ECO:0000256" key="1">
    <source>
        <dbReference type="SAM" id="Phobius"/>
    </source>
</evidence>
<reference evidence="3" key="1">
    <citation type="submission" date="2017-09" db="EMBL/GenBank/DDBJ databases">
        <title>Depth-based differentiation of microbial function through sediment-hosted aquifers and enrichment of novel symbionts in the deep terrestrial subsurface.</title>
        <authorList>
            <person name="Probst A.J."/>
            <person name="Ladd B."/>
            <person name="Jarett J.K."/>
            <person name="Geller-Mcgrath D.E."/>
            <person name="Sieber C.M.K."/>
            <person name="Emerson J.B."/>
            <person name="Anantharaman K."/>
            <person name="Thomas B.C."/>
            <person name="Malmstrom R."/>
            <person name="Stieglmeier M."/>
            <person name="Klingl A."/>
            <person name="Woyke T."/>
            <person name="Ryan C.M."/>
            <person name="Banfield J.F."/>
        </authorList>
    </citation>
    <scope>NUCLEOTIDE SEQUENCE [LARGE SCALE GENOMIC DNA]</scope>
</reference>
<evidence type="ECO:0008006" key="4">
    <source>
        <dbReference type="Google" id="ProtNLM"/>
    </source>
</evidence>
<accession>A0A2H0W3W2</accession>
<protein>
    <recommendedName>
        <fullName evidence="4">Beta-carotene 15,15'-dioxygenase</fullName>
    </recommendedName>
</protein>
<gene>
    <name evidence="2" type="ORF">COT81_02305</name>
</gene>
<dbReference type="EMBL" id="PEZZ01000016">
    <property type="protein sequence ID" value="PIS05221.1"/>
    <property type="molecule type" value="Genomic_DNA"/>
</dbReference>
<dbReference type="AlphaFoldDB" id="A0A2H0W3W2"/>